<dbReference type="HOGENOM" id="CLU_281577_0_0_1"/>
<gene>
    <name evidence="2" type="ORF">A1O7_03890</name>
</gene>
<feature type="compositionally biased region" description="Low complexity" evidence="1">
    <location>
        <begin position="107"/>
        <end position="126"/>
    </location>
</feature>
<proteinExistence type="predicted"/>
<feature type="compositionally biased region" description="Polar residues" evidence="1">
    <location>
        <begin position="11"/>
        <end position="23"/>
    </location>
</feature>
<reference evidence="2 3" key="1">
    <citation type="submission" date="2013-03" db="EMBL/GenBank/DDBJ databases">
        <title>The Genome Sequence of Cladophialophora yegresii CBS 114405.</title>
        <authorList>
            <consortium name="The Broad Institute Genomics Platform"/>
            <person name="Cuomo C."/>
            <person name="de Hoog S."/>
            <person name="Gorbushina A."/>
            <person name="Walker B."/>
            <person name="Young S.K."/>
            <person name="Zeng Q."/>
            <person name="Gargeya S."/>
            <person name="Fitzgerald M."/>
            <person name="Haas B."/>
            <person name="Abouelleil A."/>
            <person name="Allen A.W."/>
            <person name="Alvarado L."/>
            <person name="Arachchi H.M."/>
            <person name="Berlin A.M."/>
            <person name="Chapman S.B."/>
            <person name="Gainer-Dewar J."/>
            <person name="Goldberg J."/>
            <person name="Griggs A."/>
            <person name="Gujja S."/>
            <person name="Hansen M."/>
            <person name="Howarth C."/>
            <person name="Imamovic A."/>
            <person name="Ireland A."/>
            <person name="Larimer J."/>
            <person name="McCowan C."/>
            <person name="Murphy C."/>
            <person name="Pearson M."/>
            <person name="Poon T.W."/>
            <person name="Priest M."/>
            <person name="Roberts A."/>
            <person name="Saif S."/>
            <person name="Shea T."/>
            <person name="Sisk P."/>
            <person name="Sykes S."/>
            <person name="Wortman J."/>
            <person name="Nusbaum C."/>
            <person name="Birren B."/>
        </authorList>
    </citation>
    <scope>NUCLEOTIDE SEQUENCE [LARGE SCALE GENOMIC DNA]</scope>
    <source>
        <strain evidence="2 3">CBS 114405</strain>
    </source>
</reference>
<evidence type="ECO:0000313" key="3">
    <source>
        <dbReference type="Proteomes" id="UP000019473"/>
    </source>
</evidence>
<feature type="compositionally biased region" description="Low complexity" evidence="1">
    <location>
        <begin position="974"/>
        <end position="989"/>
    </location>
</feature>
<dbReference type="AlphaFoldDB" id="W9VVQ1"/>
<feature type="compositionally biased region" description="Basic and acidic residues" evidence="1">
    <location>
        <begin position="141"/>
        <end position="152"/>
    </location>
</feature>
<comment type="caution">
    <text evidence="2">The sequence shown here is derived from an EMBL/GenBank/DDBJ whole genome shotgun (WGS) entry which is preliminary data.</text>
</comment>
<feature type="compositionally biased region" description="Acidic residues" evidence="1">
    <location>
        <begin position="209"/>
        <end position="228"/>
    </location>
</feature>
<dbReference type="GeneID" id="19178481"/>
<evidence type="ECO:0000313" key="2">
    <source>
        <dbReference type="EMBL" id="EXJ59743.1"/>
    </source>
</evidence>
<dbReference type="eggNOG" id="KOG0581">
    <property type="taxonomic scope" value="Eukaryota"/>
</dbReference>
<dbReference type="OrthoDB" id="4159667at2759"/>
<keyword evidence="3" id="KW-1185">Reference proteome</keyword>
<accession>W9VVQ1</accession>
<feature type="region of interest" description="Disordered" evidence="1">
    <location>
        <begin position="1"/>
        <end position="229"/>
    </location>
</feature>
<protein>
    <submittedName>
        <fullName evidence="2">Uncharacterized protein</fullName>
    </submittedName>
</protein>
<organism evidence="2 3">
    <name type="scientific">Cladophialophora yegresii CBS 114405</name>
    <dbReference type="NCBI Taxonomy" id="1182544"/>
    <lineage>
        <taxon>Eukaryota</taxon>
        <taxon>Fungi</taxon>
        <taxon>Dikarya</taxon>
        <taxon>Ascomycota</taxon>
        <taxon>Pezizomycotina</taxon>
        <taxon>Eurotiomycetes</taxon>
        <taxon>Chaetothyriomycetidae</taxon>
        <taxon>Chaetothyriales</taxon>
        <taxon>Herpotrichiellaceae</taxon>
        <taxon>Cladophialophora</taxon>
    </lineage>
</organism>
<feature type="region of interest" description="Disordered" evidence="1">
    <location>
        <begin position="970"/>
        <end position="1008"/>
    </location>
</feature>
<feature type="compositionally biased region" description="Low complexity" evidence="1">
    <location>
        <begin position="291"/>
        <end position="307"/>
    </location>
</feature>
<dbReference type="EMBL" id="AMGW01000003">
    <property type="protein sequence ID" value="EXJ59743.1"/>
    <property type="molecule type" value="Genomic_DNA"/>
</dbReference>
<name>W9VVQ1_9EURO</name>
<dbReference type="VEuPathDB" id="FungiDB:A1O7_03890"/>
<feature type="compositionally biased region" description="Polar residues" evidence="1">
    <location>
        <begin position="255"/>
        <end position="284"/>
    </location>
</feature>
<feature type="compositionally biased region" description="Basic and acidic residues" evidence="1">
    <location>
        <begin position="323"/>
        <end position="338"/>
    </location>
</feature>
<sequence>MTRPSKLRTPRASTNQPTSNNPLPTVEEAAETIDSSPTPAATNPKPKTPAKPKSPAKSKTAATPKATTKKGTGKPKTPTPPPPEAVEVSDDDNAEKPEGGSPERGIVVSSTDSSPLSSPKSVPSSPFGRITTPKPGKKRRTAFEDKTYKDDDVSNEEPAPSPTPKAVAGPKRKTVKFVDKTYTPGQESSDDESNPRPKDSSRKRKSPQYEDEASEVDDEEQEEDDYDYDYLYFLDDLNRSTEAAGLDEELVQEAAPQTSFPEESEVPTSGPASPTISGPNTIPSIETPIESLSRSTSSSGSRGSNRPSPKRQRTTSPSAVSPSHKDTTELGVDGDKVNDSNDPIAVAKALFMTVQKAPRPLDLGEISALFMVLQEKISLFCKTHFDFELTPDQQEAWSMHLLDTKYKALYEVTQWIADGSGCGWRNFFTKKENRRHLVHGIVSEYFQQHIFKHTAFGIPEDMLEELEDIDREYLRYDAFVRNKKKAAYMENSRFVDEYFPTPGDHPPHPEYPPNHQYHDDVDLAARRLATTIMQVLEPLLPPPCFDPLQVRQWRMSASQRDLAALLRNDIWFDLVDLIRKAVALHHCIRFAGHSGLVVRIAPHVAKGTMFTVDDADRNICVNAEELNSSASRPQGPDARLRVKMTCFGRVEAVMPRGLDLEQMEKEQAAAKAAGYVLTREEAERKLFPKLPYELQETDAGRNAVAHLDPVPGTEWNTALYRANLESHVDQRFSRETTPTMMPQAVSHPFVTIYPRVAPSNLYCEWVSADKSSQGWNQRAQTLWEAVQEARNEKFMFALREDVWNTITDPFLLQWLVYCGIAGSVGIYGTRQLVRMLEAPRSQEVLTDVQTSASHALSALSAVGISATSYLSRLLTSSTRASTTLWATRIHPSEWTYFAPLTVPRDTFTSTVIGTPRTRTTTVEVETSILDTVLETHDPLRSMATEDVTTLTTPMEVDESTMMTTPIDVDESEVMTTPTDTPMDTPDATTGVGESTPQTSQSSGTDADAADGLLSSLRAAGILTASESGTDSPKATLKEYVFRSTVDRDSEEFAWIQEMVRKRMKAEGKLVDVEEDEKPETTETPNRVVRSKVL</sequence>
<feature type="compositionally biased region" description="Low complexity" evidence="1">
    <location>
        <begin position="57"/>
        <end position="66"/>
    </location>
</feature>
<feature type="region of interest" description="Disordered" evidence="1">
    <location>
        <begin position="243"/>
        <end position="338"/>
    </location>
</feature>
<feature type="compositionally biased region" description="Low complexity" evidence="1">
    <location>
        <begin position="35"/>
        <end position="47"/>
    </location>
</feature>
<dbReference type="STRING" id="1182544.W9VVQ1"/>
<dbReference type="RefSeq" id="XP_007756096.1">
    <property type="nucleotide sequence ID" value="XM_007757906.1"/>
</dbReference>
<feature type="region of interest" description="Disordered" evidence="1">
    <location>
        <begin position="1072"/>
        <end position="1093"/>
    </location>
</feature>
<feature type="compositionally biased region" description="Polar residues" evidence="1">
    <location>
        <begin position="991"/>
        <end position="1004"/>
    </location>
</feature>
<evidence type="ECO:0000256" key="1">
    <source>
        <dbReference type="SAM" id="MobiDB-lite"/>
    </source>
</evidence>
<dbReference type="Proteomes" id="UP000019473">
    <property type="component" value="Unassembled WGS sequence"/>
</dbReference>